<protein>
    <recommendedName>
        <fullName evidence="3">Phage tail fiber protein</fullName>
    </recommendedName>
</protein>
<reference evidence="1 2" key="1">
    <citation type="journal article" date="2019" name="ISME J.">
        <title>Genome analyses of uncultured TG2/ZB3 bacteria in 'Margulisbacteria' specifically attached to ectosymbiotic spirochetes of protists in the termite gut.</title>
        <authorList>
            <person name="Utami Y.D."/>
            <person name="Kuwahara H."/>
            <person name="Igai K."/>
            <person name="Murakami T."/>
            <person name="Sugaya K."/>
            <person name="Morikawa T."/>
            <person name="Nagura Y."/>
            <person name="Yuki M."/>
            <person name="Deevong P."/>
            <person name="Inoue T."/>
            <person name="Kihara K."/>
            <person name="Lo N."/>
            <person name="Yamada A."/>
            <person name="Ohkuma M."/>
            <person name="Hongoh Y."/>
        </authorList>
    </citation>
    <scope>NUCLEOTIDE SEQUENCE [LARGE SCALE GENOMIC DNA]</scope>
    <source>
        <strain evidence="1">NkOx7-02</strain>
    </source>
</reference>
<evidence type="ECO:0000313" key="2">
    <source>
        <dbReference type="Proteomes" id="UP000275925"/>
    </source>
</evidence>
<dbReference type="Proteomes" id="UP000275925">
    <property type="component" value="Unassembled WGS sequence"/>
</dbReference>
<proteinExistence type="predicted"/>
<keyword evidence="2" id="KW-1185">Reference proteome</keyword>
<feature type="non-terminal residue" evidence="1">
    <location>
        <position position="245"/>
    </location>
</feature>
<dbReference type="EMBL" id="BGZO01000029">
    <property type="protein sequence ID" value="GBR76469.1"/>
    <property type="molecule type" value="Genomic_DNA"/>
</dbReference>
<accession>A0A388TH54</accession>
<organism evidence="1 2">
    <name type="scientific">Candidatus Termititenax persephonae</name>
    <dbReference type="NCBI Taxonomy" id="2218525"/>
    <lineage>
        <taxon>Bacteria</taxon>
        <taxon>Bacillati</taxon>
        <taxon>Candidatus Margulisiibacteriota</taxon>
        <taxon>Candidatus Termititenacia</taxon>
        <taxon>Candidatus Termititenacales</taxon>
        <taxon>Candidatus Termititenacaceae</taxon>
        <taxon>Candidatus Termititenax</taxon>
    </lineage>
</organism>
<sequence>MANDYGDQAKYKSEPYYIDSEKKITALGMRKALGTKEDVANKQDTITDNSTYYPSAKAVYAHTSNKNNPHGVTAAQAGARPSTWTPTKADVGLGNVNNTSDADKPVSTLTQAALNAKQNTLAAASDKAAGLMSKDDKIKLDSIATSANNYAHPTATAYTSGLYKVTVNGLGHVTAATAATKADITALGIPGSDTNTTYSAATSDAAGLMSKDDKIKLDGINTALADKQDASGRVSTFTDNVSDDT</sequence>
<dbReference type="AlphaFoldDB" id="A0A388TH54"/>
<evidence type="ECO:0008006" key="3">
    <source>
        <dbReference type="Google" id="ProtNLM"/>
    </source>
</evidence>
<name>A0A388TH54_9BACT</name>
<gene>
    <name evidence="1" type="ORF">NO2_1009</name>
</gene>
<evidence type="ECO:0000313" key="1">
    <source>
        <dbReference type="EMBL" id="GBR76469.1"/>
    </source>
</evidence>
<comment type="caution">
    <text evidence="1">The sequence shown here is derived from an EMBL/GenBank/DDBJ whole genome shotgun (WGS) entry which is preliminary data.</text>
</comment>